<dbReference type="Gene3D" id="1.10.1130.10">
    <property type="entry name" value="Flavocytochrome C3, Chain A"/>
    <property type="match status" value="1"/>
</dbReference>
<evidence type="ECO:0000313" key="2">
    <source>
        <dbReference type="EMBL" id="QJW93039.1"/>
    </source>
</evidence>
<dbReference type="InterPro" id="IPR036280">
    <property type="entry name" value="Multihaem_cyt_sf"/>
</dbReference>
<name>A0A6M5YG60_9BACT</name>
<dbReference type="Proteomes" id="UP000503447">
    <property type="component" value="Chromosome"/>
</dbReference>
<dbReference type="AlphaFoldDB" id="A0A6M5YG60"/>
<dbReference type="SUPFAM" id="SSF48695">
    <property type="entry name" value="Multiheme cytochromes"/>
    <property type="match status" value="1"/>
</dbReference>
<gene>
    <name evidence="2" type="ORF">FTUN_0539</name>
</gene>
<keyword evidence="3" id="KW-1185">Reference proteome</keyword>
<reference evidence="3" key="1">
    <citation type="submission" date="2020-05" db="EMBL/GenBank/DDBJ databases">
        <title>Frigoriglobus tundricola gen. nov., sp. nov., a psychrotolerant cellulolytic planctomycete of the family Gemmataceae with two divergent copies of 16S rRNA gene.</title>
        <authorList>
            <person name="Kulichevskaya I.S."/>
            <person name="Ivanova A.A."/>
            <person name="Naumoff D.G."/>
            <person name="Beletsky A.V."/>
            <person name="Rijpstra W.I.C."/>
            <person name="Sinninghe Damste J.S."/>
            <person name="Mardanov A.V."/>
            <person name="Ravin N.V."/>
            <person name="Dedysh S.N."/>
        </authorList>
    </citation>
    <scope>NUCLEOTIDE SEQUENCE [LARGE SCALE GENOMIC DNA]</scope>
    <source>
        <strain evidence="3">PL17</strain>
    </source>
</reference>
<protein>
    <recommendedName>
        <fullName evidence="1">Cytochrome c-552/4 domain-containing protein</fullName>
    </recommendedName>
</protein>
<accession>A0A6M5YG60</accession>
<dbReference type="EMBL" id="CP053452">
    <property type="protein sequence ID" value="QJW93039.1"/>
    <property type="molecule type" value="Genomic_DNA"/>
</dbReference>
<evidence type="ECO:0000259" key="1">
    <source>
        <dbReference type="Pfam" id="PF13435"/>
    </source>
</evidence>
<proteinExistence type="predicted"/>
<sequence>MNLAARTVLVAVVVVGAFAVWATAGASRRPEVTIAAYVPPEPSHSGEGKGKAIGLSGCLAAACHGGPAEKALGGTLDSTTWQGAGSVWVAADPHSAAYSLLTDHPHRAVKVTAGHIMARYAGGRPATEDARCLACHTNPALAEPGPTTDPHVLNKRREGVSCEACHGNASGWVREHTNWRGNRAEAYAATGMVPLYDLGERAVNCLGCHVGAPAAGGLPVRDMNHDMIAAGHPRLNFDFAEYLRRLPPHWQEKDRTSSESVPPARSLNPAKAWLVGRTAHAEAACKLLASRAERSASDPRTPWPEFAEYNCASCHHNLRAASDEEPDAQWRKDAAHLHGRRLGAPQWQTVWPLTPAAALAAPTRAGSPLKDLLEKIEVPLPSRSVGSVAIESATRLAVERKRLVGFADADAVRASRKWLDTANLTVPEWDSGSQLLFGMAALERSRSAKPETLTAQFRTAFAAFVPPRVPLTDEAARRHDERDRWNTFHATVGTIRNVQNNRP</sequence>
<feature type="domain" description="Cytochrome c-552/4" evidence="1">
    <location>
        <begin position="94"/>
        <end position="167"/>
    </location>
</feature>
<organism evidence="2 3">
    <name type="scientific">Frigoriglobus tundricola</name>
    <dbReference type="NCBI Taxonomy" id="2774151"/>
    <lineage>
        <taxon>Bacteria</taxon>
        <taxon>Pseudomonadati</taxon>
        <taxon>Planctomycetota</taxon>
        <taxon>Planctomycetia</taxon>
        <taxon>Gemmatales</taxon>
        <taxon>Gemmataceae</taxon>
        <taxon>Frigoriglobus</taxon>
    </lineage>
</organism>
<dbReference type="InterPro" id="IPR023155">
    <property type="entry name" value="Cyt_c-552/4"/>
</dbReference>
<dbReference type="Pfam" id="PF13435">
    <property type="entry name" value="Cytochrome_C554"/>
    <property type="match status" value="1"/>
</dbReference>
<evidence type="ECO:0000313" key="3">
    <source>
        <dbReference type="Proteomes" id="UP000503447"/>
    </source>
</evidence>
<dbReference type="KEGG" id="ftj:FTUN_0539"/>